<evidence type="ECO:0000313" key="7">
    <source>
        <dbReference type="EMBL" id="CAI5451410.1"/>
    </source>
</evidence>
<reference evidence="7" key="1">
    <citation type="submission" date="2022-11" db="EMBL/GenBank/DDBJ databases">
        <authorList>
            <person name="Kikuchi T."/>
        </authorList>
    </citation>
    <scope>NUCLEOTIDE SEQUENCE</scope>
    <source>
        <strain evidence="7">PS1010</strain>
    </source>
</reference>
<organism evidence="7 8">
    <name type="scientific">Caenorhabditis angaria</name>
    <dbReference type="NCBI Taxonomy" id="860376"/>
    <lineage>
        <taxon>Eukaryota</taxon>
        <taxon>Metazoa</taxon>
        <taxon>Ecdysozoa</taxon>
        <taxon>Nematoda</taxon>
        <taxon>Chromadorea</taxon>
        <taxon>Rhabditida</taxon>
        <taxon>Rhabditina</taxon>
        <taxon>Rhabditomorpha</taxon>
        <taxon>Rhabditoidea</taxon>
        <taxon>Rhabditidae</taxon>
        <taxon>Peloderinae</taxon>
        <taxon>Caenorhabditis</taxon>
    </lineage>
</organism>
<keyword evidence="3 6" id="KW-0812">Transmembrane</keyword>
<evidence type="ECO:0000256" key="1">
    <source>
        <dbReference type="ARBA" id="ARBA00004141"/>
    </source>
</evidence>
<dbReference type="GO" id="GO:0016020">
    <property type="term" value="C:membrane"/>
    <property type="evidence" value="ECO:0007669"/>
    <property type="project" value="UniProtKB-SubCell"/>
</dbReference>
<name>A0A9P1IUF1_9PELO</name>
<evidence type="ECO:0000313" key="8">
    <source>
        <dbReference type="Proteomes" id="UP001152747"/>
    </source>
</evidence>
<keyword evidence="8" id="KW-1185">Reference proteome</keyword>
<comment type="subcellular location">
    <subcellularLocation>
        <location evidence="1">Membrane</location>
        <topology evidence="1">Multi-pass membrane protein</topology>
    </subcellularLocation>
</comment>
<feature type="transmembrane region" description="Helical" evidence="6">
    <location>
        <begin position="17"/>
        <end position="37"/>
    </location>
</feature>
<evidence type="ECO:0000256" key="6">
    <source>
        <dbReference type="SAM" id="Phobius"/>
    </source>
</evidence>
<dbReference type="Pfam" id="PF03125">
    <property type="entry name" value="Sre"/>
    <property type="match status" value="1"/>
</dbReference>
<feature type="transmembrane region" description="Helical" evidence="6">
    <location>
        <begin position="105"/>
        <end position="124"/>
    </location>
</feature>
<dbReference type="Proteomes" id="UP001152747">
    <property type="component" value="Unassembled WGS sequence"/>
</dbReference>
<keyword evidence="4 6" id="KW-1133">Transmembrane helix</keyword>
<sequence>MFGIFTSFALQNQENTGSVICILCTLNGLAIIEMSFLRDWNCRKHETIENNYNEYSLAERFQIVENIKALTMLKNLILYMGAMNCFLLLSLYLKSISCSVEYDLLATLILEACIFLYAFSFPHVTAKNCPRWERLLYRYLKRIRKVTFLKDTFGRKMNNQASNIDVYFNGLKVAWN</sequence>
<evidence type="ECO:0000256" key="5">
    <source>
        <dbReference type="ARBA" id="ARBA00023136"/>
    </source>
</evidence>
<accession>A0A9P1IUF1</accession>
<comment type="similarity">
    <text evidence="2">Belongs to the nematode receptor-like protein sre family.</text>
</comment>
<dbReference type="InterPro" id="IPR004151">
    <property type="entry name" value="7TM_GPCR_serpentine_rcpt_Sre"/>
</dbReference>
<comment type="caution">
    <text evidence="7">The sequence shown here is derived from an EMBL/GenBank/DDBJ whole genome shotgun (WGS) entry which is preliminary data.</text>
</comment>
<dbReference type="InterPro" id="IPR052854">
    <property type="entry name" value="Serpentine_rcpt_epsilon"/>
</dbReference>
<dbReference type="EMBL" id="CANHGI010000005">
    <property type="protein sequence ID" value="CAI5451410.1"/>
    <property type="molecule type" value="Genomic_DNA"/>
</dbReference>
<dbReference type="AlphaFoldDB" id="A0A9P1IUF1"/>
<proteinExistence type="inferred from homology"/>
<dbReference type="PANTHER" id="PTHR47518">
    <property type="entry name" value="SERPENTINE RECEPTOR CLASS EPSILON-13-RELATED"/>
    <property type="match status" value="1"/>
</dbReference>
<protein>
    <submittedName>
        <fullName evidence="7">Uncharacterized protein</fullName>
    </submittedName>
</protein>
<gene>
    <name evidence="7" type="ORF">CAMP_LOCUS14047</name>
</gene>
<evidence type="ECO:0000256" key="4">
    <source>
        <dbReference type="ARBA" id="ARBA00022989"/>
    </source>
</evidence>
<keyword evidence="5 6" id="KW-0472">Membrane</keyword>
<evidence type="ECO:0000256" key="2">
    <source>
        <dbReference type="ARBA" id="ARBA00006803"/>
    </source>
</evidence>
<feature type="transmembrane region" description="Helical" evidence="6">
    <location>
        <begin position="76"/>
        <end position="93"/>
    </location>
</feature>
<evidence type="ECO:0000256" key="3">
    <source>
        <dbReference type="ARBA" id="ARBA00022692"/>
    </source>
</evidence>
<dbReference type="GO" id="GO:0007606">
    <property type="term" value="P:sensory perception of chemical stimulus"/>
    <property type="evidence" value="ECO:0007669"/>
    <property type="project" value="InterPro"/>
</dbReference>
<dbReference type="PANTHER" id="PTHR47518:SF11">
    <property type="entry name" value="SERPENTINE RECEPTOR, CLASS E (EPSILON)-RELATED"/>
    <property type="match status" value="1"/>
</dbReference>